<dbReference type="RefSeq" id="WP_048205153.1">
    <property type="nucleotide sequence ID" value="NZ_CP009518.1"/>
</dbReference>
<gene>
    <name evidence="1" type="ORF">MCMEM_0960</name>
</gene>
<dbReference type="STRING" id="1434104.MCMEM_0960"/>
<dbReference type="PROSITE" id="PS51257">
    <property type="entry name" value="PROKAR_LIPOPROTEIN"/>
    <property type="match status" value="1"/>
</dbReference>
<evidence type="ECO:0000313" key="2">
    <source>
        <dbReference type="Proteomes" id="UP000033048"/>
    </source>
</evidence>
<dbReference type="HOGENOM" id="CLU_147143_0_0_2"/>
<evidence type="ECO:0000313" key="1">
    <source>
        <dbReference type="EMBL" id="AKB85013.1"/>
    </source>
</evidence>
<dbReference type="Proteomes" id="UP000033048">
    <property type="component" value="Chromosome"/>
</dbReference>
<dbReference type="EMBL" id="CP009518">
    <property type="protein sequence ID" value="AKB85013.1"/>
    <property type="molecule type" value="Genomic_DNA"/>
</dbReference>
<keyword evidence="2" id="KW-1185">Reference proteome</keyword>
<dbReference type="AlphaFoldDB" id="A0A0E3SRN8"/>
<proteinExistence type="predicted"/>
<sequence length="148" mass="16276">MRKLWLILLIAITMIAAGCSGDDSETTTYTDDEYEVTVTTPTDAEEQWCPVGTTWQASNPQTGESLEMEVVGTEVVNGVTLCKAVVDIEPVTEDIAKVEYLWSEEGETVIWTSYDASGNVKSEMSIIDGTMKITDENGQVMTFDMAEQ</sequence>
<reference evidence="1 2" key="1">
    <citation type="submission" date="2014-07" db="EMBL/GenBank/DDBJ databases">
        <title>Methanogenic archaea and the global carbon cycle.</title>
        <authorList>
            <person name="Henriksen J.R."/>
            <person name="Luke J."/>
            <person name="Reinhart S."/>
            <person name="Benedict M.N."/>
            <person name="Youngblut N.D."/>
            <person name="Metcalf M.E."/>
            <person name="Whitaker R.J."/>
            <person name="Metcalf W.W."/>
        </authorList>
    </citation>
    <scope>NUCLEOTIDE SEQUENCE [LARGE SCALE GENOMIC DNA]</scope>
    <source>
        <strain evidence="1 2">MM1</strain>
    </source>
</reference>
<name>A0A0E3SRN8_METMT</name>
<protein>
    <submittedName>
        <fullName evidence="1">Uncharacterized protein</fullName>
    </submittedName>
</protein>
<accession>A0A0E3SRN8</accession>
<organism evidence="1 2">
    <name type="scientific">Methanococcoides methylutens MM1</name>
    <dbReference type="NCBI Taxonomy" id="1434104"/>
    <lineage>
        <taxon>Archaea</taxon>
        <taxon>Methanobacteriati</taxon>
        <taxon>Methanobacteriota</taxon>
        <taxon>Stenosarchaea group</taxon>
        <taxon>Methanomicrobia</taxon>
        <taxon>Methanosarcinales</taxon>
        <taxon>Methanosarcinaceae</taxon>
        <taxon>Methanococcoides</taxon>
    </lineage>
</organism>
<dbReference type="GeneID" id="24893486"/>
<dbReference type="KEGG" id="mmet:MCMEM_0960"/>